<accession>A0A5A8DGA9</accession>
<keyword evidence="1" id="KW-1133">Transmembrane helix</keyword>
<dbReference type="Proteomes" id="UP000323011">
    <property type="component" value="Unassembled WGS sequence"/>
</dbReference>
<dbReference type="EMBL" id="VLTN01000005">
    <property type="protein sequence ID" value="KAA0155961.1"/>
    <property type="molecule type" value="Genomic_DNA"/>
</dbReference>
<feature type="transmembrane region" description="Helical" evidence="1">
    <location>
        <begin position="383"/>
        <end position="400"/>
    </location>
</feature>
<organism evidence="5 7">
    <name type="scientific">Cafeteria roenbergensis</name>
    <name type="common">Marine flagellate</name>
    <dbReference type="NCBI Taxonomy" id="33653"/>
    <lineage>
        <taxon>Eukaryota</taxon>
        <taxon>Sar</taxon>
        <taxon>Stramenopiles</taxon>
        <taxon>Bigyra</taxon>
        <taxon>Opalozoa</taxon>
        <taxon>Bicosoecida</taxon>
        <taxon>Cafeteriaceae</taxon>
        <taxon>Cafeteria</taxon>
    </lineage>
</organism>
<dbReference type="Pfam" id="PF10192">
    <property type="entry name" value="GPR180-TMEM145_TM"/>
    <property type="match status" value="1"/>
</dbReference>
<protein>
    <recommendedName>
        <fullName evidence="3">GPR180/TMEM145 transmembrane domain-containing protein</fullName>
    </recommendedName>
</protein>
<keyword evidence="2" id="KW-0732">Signal</keyword>
<dbReference type="AlphaFoldDB" id="A0A5A8DGA9"/>
<dbReference type="PANTHER" id="PTHR23252:SF24">
    <property type="entry name" value="TRANSMEMBRANE PROTEIN 145"/>
    <property type="match status" value="1"/>
</dbReference>
<comment type="caution">
    <text evidence="5">The sequence shown here is derived from an EMBL/GenBank/DDBJ whole genome shotgun (WGS) entry which is preliminary data.</text>
</comment>
<feature type="transmembrane region" description="Helical" evidence="1">
    <location>
        <begin position="351"/>
        <end position="371"/>
    </location>
</feature>
<reference evidence="6 7" key="1">
    <citation type="submission" date="2019-07" db="EMBL/GenBank/DDBJ databases">
        <title>Genomes of Cafeteria roenbergensis.</title>
        <authorList>
            <person name="Fischer M.G."/>
            <person name="Hackl T."/>
            <person name="Roman M."/>
        </authorList>
    </citation>
    <scope>NUCLEOTIDE SEQUENCE [LARGE SCALE GENOMIC DNA]</scope>
    <source>
        <strain evidence="4 6">BVI</strain>
        <strain evidence="5 7">Cflag</strain>
    </source>
</reference>
<evidence type="ECO:0000313" key="4">
    <source>
        <dbReference type="EMBL" id="KAA0155961.1"/>
    </source>
</evidence>
<evidence type="ECO:0000256" key="1">
    <source>
        <dbReference type="SAM" id="Phobius"/>
    </source>
</evidence>
<dbReference type="EMBL" id="VLTM01000021">
    <property type="protein sequence ID" value="KAA0163644.1"/>
    <property type="molecule type" value="Genomic_DNA"/>
</dbReference>
<gene>
    <name evidence="4" type="ORF">FNF29_01380</name>
    <name evidence="5" type="ORF">FNF31_02805</name>
</gene>
<evidence type="ECO:0000313" key="5">
    <source>
        <dbReference type="EMBL" id="KAA0163644.1"/>
    </source>
</evidence>
<feature type="signal peptide" evidence="2">
    <location>
        <begin position="1"/>
        <end position="21"/>
    </location>
</feature>
<evidence type="ECO:0000259" key="3">
    <source>
        <dbReference type="Pfam" id="PF10192"/>
    </source>
</evidence>
<keyword evidence="1" id="KW-0812">Transmembrane</keyword>
<evidence type="ECO:0000256" key="2">
    <source>
        <dbReference type="SAM" id="SignalP"/>
    </source>
</evidence>
<dbReference type="Proteomes" id="UP000325113">
    <property type="component" value="Unassembled WGS sequence"/>
</dbReference>
<feature type="transmembrane region" description="Helical" evidence="1">
    <location>
        <begin position="308"/>
        <end position="330"/>
    </location>
</feature>
<dbReference type="InterPro" id="IPR019336">
    <property type="entry name" value="GPR180/TMEM145_TM"/>
</dbReference>
<evidence type="ECO:0000313" key="7">
    <source>
        <dbReference type="Proteomes" id="UP000325113"/>
    </source>
</evidence>
<name>A0A5A8DGA9_CAFRO</name>
<keyword evidence="6" id="KW-1185">Reference proteome</keyword>
<dbReference type="InterPro" id="IPR047831">
    <property type="entry name" value="GPR180/TMEM145"/>
</dbReference>
<feature type="transmembrane region" description="Helical" evidence="1">
    <location>
        <begin position="275"/>
        <end position="296"/>
    </location>
</feature>
<feature type="domain" description="GPR180/TMEM145 transmembrane" evidence="3">
    <location>
        <begin position="196"/>
        <end position="390"/>
    </location>
</feature>
<feature type="chain" id="PRO_5033473039" description="GPR180/TMEM145 transmembrane domain-containing protein" evidence="2">
    <location>
        <begin position="22"/>
        <end position="462"/>
    </location>
</feature>
<dbReference type="PANTHER" id="PTHR23252">
    <property type="entry name" value="INTIMAL THICKNESS RECEPTOR-RELATED"/>
    <property type="match status" value="1"/>
</dbReference>
<feature type="transmembrane region" description="Helical" evidence="1">
    <location>
        <begin position="172"/>
        <end position="193"/>
    </location>
</feature>
<dbReference type="OMA" id="PTIYAVM"/>
<dbReference type="GO" id="GO:0019236">
    <property type="term" value="P:response to pheromone"/>
    <property type="evidence" value="ECO:0007669"/>
    <property type="project" value="InterPro"/>
</dbReference>
<feature type="transmembrane region" description="Helical" evidence="1">
    <location>
        <begin position="241"/>
        <end position="263"/>
    </location>
</feature>
<sequence length="462" mass="50218">MRRGWTLFAALAAGLASVGLCNKFAGSFTKPRRTLEFIGMYAFGVDPSGKPVGTVEMNVTTESSDLVIYLFDDQLSSWPAVQAEDMTCEAASKQSPDGAARYRASVNVAQGASGFSWSESIEEKLRPRFWYAVLASRTCQSLVSASDYAFEFRQADGSQLSYDETGLPTFRLIMLFVWGAMTALHVAVTYAYSPWKPAQLRWLTVPMAMEVLAQTLLTAHWMTKEGNGVGSPGSEAVSRGLHELALMAVWSILVATSGGTGVVRRQLFGSDNLTSMVGLLATLGIFVMELVLVLWYELARDPSSTEFIFDSGAGITVVVLQTGLGLWFLVTARWIFFASSDPDMRDWVKRLAVVGMPAFLVLPIAAIVGAATPAYDRLNVVEIVMASFYAAVVSVIMLLFQPRLWGEPLGKFYRPEGSLAATVDPEGLSDSALAMLREHPMPSGAQADALLEGREYAELEDA</sequence>
<dbReference type="GO" id="GO:0007186">
    <property type="term" value="P:G protein-coupled receptor signaling pathway"/>
    <property type="evidence" value="ECO:0007669"/>
    <property type="project" value="InterPro"/>
</dbReference>
<keyword evidence="1" id="KW-0472">Membrane</keyword>
<evidence type="ECO:0000313" key="6">
    <source>
        <dbReference type="Proteomes" id="UP000323011"/>
    </source>
</evidence>
<proteinExistence type="predicted"/>